<feature type="binding site" evidence="6">
    <location>
        <position position="184"/>
    </location>
    <ligand>
        <name>S-adenosyl-L-methionine</name>
        <dbReference type="ChEBI" id="CHEBI:59789"/>
    </ligand>
</feature>
<feature type="binding site" evidence="6">
    <location>
        <position position="259"/>
    </location>
    <ligand>
        <name>S-adenosyl-L-methionine</name>
        <dbReference type="ChEBI" id="CHEBI:59789"/>
    </ligand>
</feature>
<evidence type="ECO:0000256" key="6">
    <source>
        <dbReference type="HAMAP-Rule" id="MF_00735"/>
    </source>
</evidence>
<proteinExistence type="inferred from homology"/>
<dbReference type="EMBL" id="DSMG01000084">
    <property type="protein sequence ID" value="HDX31519.1"/>
    <property type="molecule type" value="Genomic_DNA"/>
</dbReference>
<keyword evidence="7" id="KW-0689">Ribosomal protein</keyword>
<protein>
    <recommendedName>
        <fullName evidence="6">Ribosomal protein L11 methyltransferase</fullName>
        <shortName evidence="6">L11 Mtase</shortName>
        <ecNumber evidence="6">2.1.1.-</ecNumber>
    </recommendedName>
</protein>
<name>A0A7C1FFL6_9CHLR</name>
<evidence type="ECO:0000256" key="5">
    <source>
        <dbReference type="ARBA" id="ARBA00022691"/>
    </source>
</evidence>
<dbReference type="InterPro" id="IPR004498">
    <property type="entry name" value="Ribosomal_PrmA_MeTrfase"/>
</dbReference>
<dbReference type="InterPro" id="IPR029063">
    <property type="entry name" value="SAM-dependent_MTases_sf"/>
</dbReference>
<evidence type="ECO:0000256" key="3">
    <source>
        <dbReference type="ARBA" id="ARBA00022603"/>
    </source>
</evidence>
<organism evidence="7">
    <name type="scientific">Caldilinea aerophila</name>
    <dbReference type="NCBI Taxonomy" id="133453"/>
    <lineage>
        <taxon>Bacteria</taxon>
        <taxon>Bacillati</taxon>
        <taxon>Chloroflexota</taxon>
        <taxon>Caldilineae</taxon>
        <taxon>Caldilineales</taxon>
        <taxon>Caldilineaceae</taxon>
        <taxon>Caldilinea</taxon>
    </lineage>
</organism>
<dbReference type="AlphaFoldDB" id="A0A7C1FFL6"/>
<dbReference type="GO" id="GO:0008276">
    <property type="term" value="F:protein methyltransferase activity"/>
    <property type="evidence" value="ECO:0007669"/>
    <property type="project" value="UniProtKB-UniRule"/>
</dbReference>
<comment type="function">
    <text evidence="6">Methylates ribosomal protein L11.</text>
</comment>
<dbReference type="PIRSF" id="PIRSF000401">
    <property type="entry name" value="RPL11_MTase"/>
    <property type="match status" value="1"/>
</dbReference>
<keyword evidence="3 6" id="KW-0489">Methyltransferase</keyword>
<feature type="binding site" evidence="6">
    <location>
        <position position="163"/>
    </location>
    <ligand>
        <name>S-adenosyl-L-methionine</name>
        <dbReference type="ChEBI" id="CHEBI:59789"/>
    </ligand>
</feature>
<dbReference type="InterPro" id="IPR050078">
    <property type="entry name" value="Ribosomal_L11_MeTrfase_PrmA"/>
</dbReference>
<evidence type="ECO:0000313" key="7">
    <source>
        <dbReference type="EMBL" id="HDX31519.1"/>
    </source>
</evidence>
<dbReference type="EC" id="2.1.1.-" evidence="6"/>
<dbReference type="NCBIfam" id="TIGR00406">
    <property type="entry name" value="prmA"/>
    <property type="match status" value="1"/>
</dbReference>
<dbReference type="GO" id="GO:0032259">
    <property type="term" value="P:methylation"/>
    <property type="evidence" value="ECO:0007669"/>
    <property type="project" value="UniProtKB-KW"/>
</dbReference>
<dbReference type="GO" id="GO:0005737">
    <property type="term" value="C:cytoplasm"/>
    <property type="evidence" value="ECO:0007669"/>
    <property type="project" value="UniProtKB-SubCell"/>
</dbReference>
<comment type="catalytic activity">
    <reaction evidence="6">
        <text>L-lysyl-[protein] + 3 S-adenosyl-L-methionine = N(6),N(6),N(6)-trimethyl-L-lysyl-[protein] + 3 S-adenosyl-L-homocysteine + 3 H(+)</text>
        <dbReference type="Rhea" id="RHEA:54192"/>
        <dbReference type="Rhea" id="RHEA-COMP:9752"/>
        <dbReference type="Rhea" id="RHEA-COMP:13826"/>
        <dbReference type="ChEBI" id="CHEBI:15378"/>
        <dbReference type="ChEBI" id="CHEBI:29969"/>
        <dbReference type="ChEBI" id="CHEBI:57856"/>
        <dbReference type="ChEBI" id="CHEBI:59789"/>
        <dbReference type="ChEBI" id="CHEBI:61961"/>
    </reaction>
</comment>
<dbReference type="PANTHER" id="PTHR43648:SF1">
    <property type="entry name" value="ELECTRON TRANSFER FLAVOPROTEIN BETA SUBUNIT LYSINE METHYLTRANSFERASE"/>
    <property type="match status" value="1"/>
</dbReference>
<sequence>MSGSAILEIAVECDAEAAEAVSELFNRFNGGDYDADSEAGEASGGGAVIETSGYDDFGNPIDGQFRIVVKTYIKPGTRGEQIRRQIEEGLWFLSRIYPIPEPQIRTLHEEDWAHAWKRFYRPLRVGKRILLKPSWESIEATDEDIVIELDPGMAFGTGLHPSTRLCIAALEEHVRPGDAVLDLGTGSGVLAIAAYRLGAAPVLATDIDPIAVNVARENVLRNGIPVDAASGLNTPSGIAVQAGSVPEGMAGRFDVIVANILAEVLVKLFDGEYPYPPLTEPLKPGGVLILAGIIAERAPMVIEAAQRHGCTLIDQKQEDDWVALIVRKA</sequence>
<gene>
    <name evidence="6 7" type="primary">prmA</name>
    <name evidence="7" type="ORF">ENQ20_08485</name>
</gene>
<keyword evidence="5 6" id="KW-0949">S-adenosyl-L-methionine</keyword>
<keyword evidence="7" id="KW-0687">Ribonucleoprotein</keyword>
<comment type="similarity">
    <text evidence="1 6">Belongs to the methyltransferase superfamily. PrmA family.</text>
</comment>
<comment type="subcellular location">
    <subcellularLocation>
        <location evidence="6">Cytoplasm</location>
    </subcellularLocation>
</comment>
<dbReference type="HAMAP" id="MF_00735">
    <property type="entry name" value="Methyltr_PrmA"/>
    <property type="match status" value="1"/>
</dbReference>
<evidence type="ECO:0000256" key="2">
    <source>
        <dbReference type="ARBA" id="ARBA00022490"/>
    </source>
</evidence>
<dbReference type="SUPFAM" id="SSF53335">
    <property type="entry name" value="S-adenosyl-L-methionine-dependent methyltransferases"/>
    <property type="match status" value="1"/>
</dbReference>
<evidence type="ECO:0000256" key="1">
    <source>
        <dbReference type="ARBA" id="ARBA00009741"/>
    </source>
</evidence>
<reference evidence="7" key="1">
    <citation type="journal article" date="2020" name="mSystems">
        <title>Genome- and Community-Level Interaction Insights into Carbon Utilization and Element Cycling Functions of Hydrothermarchaeota in Hydrothermal Sediment.</title>
        <authorList>
            <person name="Zhou Z."/>
            <person name="Liu Y."/>
            <person name="Xu W."/>
            <person name="Pan J."/>
            <person name="Luo Z.H."/>
            <person name="Li M."/>
        </authorList>
    </citation>
    <scope>NUCLEOTIDE SEQUENCE [LARGE SCALE GENOMIC DNA]</scope>
    <source>
        <strain evidence="7">SpSt-289</strain>
    </source>
</reference>
<dbReference type="GO" id="GO:0005840">
    <property type="term" value="C:ribosome"/>
    <property type="evidence" value="ECO:0007669"/>
    <property type="project" value="UniProtKB-KW"/>
</dbReference>
<evidence type="ECO:0000256" key="4">
    <source>
        <dbReference type="ARBA" id="ARBA00022679"/>
    </source>
</evidence>
<comment type="caution">
    <text evidence="7">The sequence shown here is derived from an EMBL/GenBank/DDBJ whole genome shotgun (WGS) entry which is preliminary data.</text>
</comment>
<dbReference type="Gene3D" id="3.40.50.150">
    <property type="entry name" value="Vaccinia Virus protein VP39"/>
    <property type="match status" value="1"/>
</dbReference>
<accession>A0A7C1FFL6</accession>
<keyword evidence="2 6" id="KW-0963">Cytoplasm</keyword>
<feature type="binding site" evidence="6">
    <location>
        <position position="206"/>
    </location>
    <ligand>
        <name>S-adenosyl-L-methionine</name>
        <dbReference type="ChEBI" id="CHEBI:59789"/>
    </ligand>
</feature>
<dbReference type="PANTHER" id="PTHR43648">
    <property type="entry name" value="ELECTRON TRANSFER FLAVOPROTEIN BETA SUBUNIT LYSINE METHYLTRANSFERASE"/>
    <property type="match status" value="1"/>
</dbReference>
<dbReference type="Pfam" id="PF06325">
    <property type="entry name" value="PrmA"/>
    <property type="match status" value="1"/>
</dbReference>
<dbReference type="CDD" id="cd02440">
    <property type="entry name" value="AdoMet_MTases"/>
    <property type="match status" value="1"/>
</dbReference>
<keyword evidence="4 6" id="KW-0808">Transferase</keyword>